<proteinExistence type="inferred from homology"/>
<keyword evidence="6 8" id="KW-0663">Pyridoxal phosphate</keyword>
<reference evidence="9 10" key="1">
    <citation type="submission" date="2020-06" db="EMBL/GenBank/DDBJ databases">
        <title>Genome sequence of Paramixta manurensis strain PD-1.</title>
        <authorList>
            <person name="Lee C.W."/>
            <person name="Kim J."/>
        </authorList>
    </citation>
    <scope>NUCLEOTIDE SEQUENCE [LARGE SCALE GENOMIC DNA]</scope>
    <source>
        <strain evidence="9 10">PD-1</strain>
    </source>
</reference>
<accession>A0A6M8U923</accession>
<comment type="catalytic activity">
    <reaction evidence="8">
        <text>N-succinyl-(2S,6S)-2,6-diaminopimelate + 2-oxoglutarate = (S)-2-succinylamino-6-oxoheptanedioate + L-glutamate</text>
        <dbReference type="Rhea" id="RHEA:11960"/>
        <dbReference type="ChEBI" id="CHEBI:15685"/>
        <dbReference type="ChEBI" id="CHEBI:16810"/>
        <dbReference type="ChEBI" id="CHEBI:29985"/>
        <dbReference type="ChEBI" id="CHEBI:58087"/>
        <dbReference type="EC" id="2.6.1.17"/>
    </reaction>
</comment>
<dbReference type="UniPathway" id="UPA00068">
    <property type="reaction ID" value="UER00109"/>
</dbReference>
<keyword evidence="2 8" id="KW-0055">Arginine biosynthesis</keyword>
<dbReference type="Pfam" id="PF00202">
    <property type="entry name" value="Aminotran_3"/>
    <property type="match status" value="1"/>
</dbReference>
<keyword evidence="5 8" id="KW-0808">Transferase</keyword>
<evidence type="ECO:0000256" key="2">
    <source>
        <dbReference type="ARBA" id="ARBA00022571"/>
    </source>
</evidence>
<feature type="modified residue" description="N6-(pyridoxal phosphate)lysine" evidence="8">
    <location>
        <position position="255"/>
    </location>
</feature>
<dbReference type="GO" id="GO:0006526">
    <property type="term" value="P:L-arginine biosynthetic process"/>
    <property type="evidence" value="ECO:0007669"/>
    <property type="project" value="UniProtKB-UniRule"/>
</dbReference>
<dbReference type="NCBIfam" id="NF002325">
    <property type="entry name" value="PRK01278.1"/>
    <property type="match status" value="1"/>
</dbReference>
<dbReference type="PANTHER" id="PTHR11986:SF122">
    <property type="entry name" value="ACETYLORNITHINE_SUCCINYLDIAMINOPIMELATE AMINOTRANSFERASE"/>
    <property type="match status" value="1"/>
</dbReference>
<sequence length="404" mass="42970">MTAEKMAVTRSTFDNVILPVYAPAQFVPVKGKGSRVWDQQGKEYIDFSGGIAVTALGHCHPALVETLKAQGETLWHTSNVFTNEPALRLASKLIAATFAERVFFANSGAEANEAAFKLARYYAAKRHSPYKSKIIAFHNAFHGRTLFTVSVGGQPKYSDGFGPKPADIVHVPFNDLAAVKAVIDDHTCAIVVEPIQGEGGVMPATPAFMNGLRELCNQHNALLVLDEVQSGMGRSGKLFAHEHYDVQPDILTTAKALGGGFPVSAMLTTNEVASVMAPGVHGTTYGGNPLACAVAETALDIINTPEVLSGVESRRQQFVDGLKQIDAALDVFEEIRGKGLLIGAVLKPQHVGKARDILNAAAEHGVMILNAGTDVIRLAPSLVIEPGDITEGLARFAAALKTVL</sequence>
<keyword evidence="4 8" id="KW-0028">Amino-acid biosynthesis</keyword>
<feature type="binding site" evidence="8">
    <location>
        <position position="283"/>
    </location>
    <ligand>
        <name>N(2)-acetyl-L-ornithine</name>
        <dbReference type="ChEBI" id="CHEBI:57805"/>
    </ligand>
</feature>
<feature type="binding site" evidence="8">
    <location>
        <begin position="226"/>
        <end position="229"/>
    </location>
    <ligand>
        <name>pyridoxal 5'-phosphate</name>
        <dbReference type="ChEBI" id="CHEBI:597326"/>
    </ligand>
</feature>
<evidence type="ECO:0000256" key="4">
    <source>
        <dbReference type="ARBA" id="ARBA00022605"/>
    </source>
</evidence>
<evidence type="ECO:0000313" key="9">
    <source>
        <dbReference type="EMBL" id="QKJ85321.1"/>
    </source>
</evidence>
<dbReference type="Proteomes" id="UP000505325">
    <property type="component" value="Chromosome"/>
</dbReference>
<dbReference type="InterPro" id="IPR005814">
    <property type="entry name" value="Aminotrans_3"/>
</dbReference>
<evidence type="ECO:0000256" key="3">
    <source>
        <dbReference type="ARBA" id="ARBA00022576"/>
    </source>
</evidence>
<keyword evidence="7 8" id="KW-0457">Lysine biosynthesis</keyword>
<protein>
    <recommendedName>
        <fullName evidence="8">Acetylornithine/succinyldiaminopimelate aminotransferase</fullName>
        <shortName evidence="8">ACOAT</shortName>
        <shortName evidence="8">DapATase</shortName>
        <shortName evidence="8">Succinyldiaminopimelate transferase</shortName>
        <ecNumber evidence="8">2.6.1.11</ecNumber>
        <ecNumber evidence="8">2.6.1.17</ecNumber>
    </recommendedName>
</protein>
<dbReference type="Gene3D" id="3.90.1150.10">
    <property type="entry name" value="Aspartate Aminotransferase, domain 1"/>
    <property type="match status" value="1"/>
</dbReference>
<evidence type="ECO:0000256" key="1">
    <source>
        <dbReference type="ARBA" id="ARBA00022490"/>
    </source>
</evidence>
<dbReference type="InterPro" id="IPR015422">
    <property type="entry name" value="PyrdxlP-dep_Trfase_small"/>
</dbReference>
<comment type="function">
    <text evidence="8">Involved in both the arginine and lysine biosynthetic pathways.</text>
</comment>
<feature type="binding site" evidence="8">
    <location>
        <position position="141"/>
    </location>
    <ligand>
        <name>pyridoxal 5'-phosphate</name>
        <dbReference type="ChEBI" id="CHEBI:597326"/>
    </ligand>
</feature>
<keyword evidence="1 8" id="KW-0963">Cytoplasm</keyword>
<dbReference type="NCBIfam" id="TIGR00707">
    <property type="entry name" value="argD"/>
    <property type="match status" value="1"/>
</dbReference>
<comment type="catalytic activity">
    <reaction evidence="8">
        <text>N(2)-acetyl-L-ornithine + 2-oxoglutarate = N-acetyl-L-glutamate 5-semialdehyde + L-glutamate</text>
        <dbReference type="Rhea" id="RHEA:18049"/>
        <dbReference type="ChEBI" id="CHEBI:16810"/>
        <dbReference type="ChEBI" id="CHEBI:29123"/>
        <dbReference type="ChEBI" id="CHEBI:29985"/>
        <dbReference type="ChEBI" id="CHEBI:57805"/>
        <dbReference type="EC" id="2.6.1.11"/>
    </reaction>
</comment>
<dbReference type="NCBIfam" id="TIGR03246">
    <property type="entry name" value="arg_catab_astC"/>
    <property type="match status" value="1"/>
</dbReference>
<dbReference type="CDD" id="cd00610">
    <property type="entry name" value="OAT_like"/>
    <property type="match status" value="1"/>
</dbReference>
<dbReference type="PANTHER" id="PTHR11986">
    <property type="entry name" value="AMINOTRANSFERASE CLASS III"/>
    <property type="match status" value="1"/>
</dbReference>
<dbReference type="GO" id="GO:0003992">
    <property type="term" value="F:N2-acetyl-L-ornithine:2-oxoglutarate 5-aminotransferase activity"/>
    <property type="evidence" value="ECO:0007669"/>
    <property type="project" value="UniProtKB-UniRule"/>
</dbReference>
<dbReference type="Gene3D" id="3.40.640.10">
    <property type="entry name" value="Type I PLP-dependent aspartate aminotransferase-like (Major domain)"/>
    <property type="match status" value="1"/>
</dbReference>
<name>A0A6M8U923_9GAMM</name>
<dbReference type="GO" id="GO:0030170">
    <property type="term" value="F:pyridoxal phosphate binding"/>
    <property type="evidence" value="ECO:0007669"/>
    <property type="project" value="InterPro"/>
</dbReference>
<dbReference type="RefSeq" id="WP_173632434.1">
    <property type="nucleotide sequence ID" value="NZ_CP054212.1"/>
</dbReference>
<dbReference type="HAMAP" id="MF_01107">
    <property type="entry name" value="ArgD_aminotrans_3"/>
    <property type="match status" value="1"/>
</dbReference>
<gene>
    <name evidence="8" type="primary">argD</name>
    <name evidence="8" type="synonym">dapC</name>
    <name evidence="9" type="ORF">PMPD1_0341</name>
</gene>
<feature type="binding site" evidence="8">
    <location>
        <position position="284"/>
    </location>
    <ligand>
        <name>pyridoxal 5'-phosphate</name>
        <dbReference type="ChEBI" id="CHEBI:597326"/>
    </ligand>
</feature>
<organism evidence="9 10">
    <name type="scientific">Paramixta manurensis</name>
    <dbReference type="NCBI Taxonomy" id="2740817"/>
    <lineage>
        <taxon>Bacteria</taxon>
        <taxon>Pseudomonadati</taxon>
        <taxon>Pseudomonadota</taxon>
        <taxon>Gammaproteobacteria</taxon>
        <taxon>Enterobacterales</taxon>
        <taxon>Erwiniaceae</taxon>
        <taxon>Paramixta</taxon>
    </lineage>
</organism>
<evidence type="ECO:0000256" key="5">
    <source>
        <dbReference type="ARBA" id="ARBA00022679"/>
    </source>
</evidence>
<dbReference type="EC" id="2.6.1.17" evidence="8"/>
<dbReference type="EC" id="2.6.1.11" evidence="8"/>
<dbReference type="InterPro" id="IPR017652">
    <property type="entry name" value="Ac/SucOrn_transaminase_bac"/>
</dbReference>
<dbReference type="NCBIfam" id="NF009047">
    <property type="entry name" value="PRK12381.1"/>
    <property type="match status" value="1"/>
</dbReference>
<comment type="similarity">
    <text evidence="8">Belongs to the class-III pyridoxal-phosphate-dependent aminotransferase family. ArgD subfamily.</text>
</comment>
<dbReference type="UniPathway" id="UPA00034">
    <property type="reaction ID" value="UER00020"/>
</dbReference>
<dbReference type="InterPro" id="IPR049704">
    <property type="entry name" value="Aminotrans_3_PPA_site"/>
</dbReference>
<evidence type="ECO:0000256" key="6">
    <source>
        <dbReference type="ARBA" id="ARBA00022898"/>
    </source>
</evidence>
<dbReference type="SUPFAM" id="SSF53383">
    <property type="entry name" value="PLP-dependent transferases"/>
    <property type="match status" value="1"/>
</dbReference>
<dbReference type="InterPro" id="IPR004636">
    <property type="entry name" value="AcOrn/SuccOrn_fam"/>
</dbReference>
<dbReference type="GO" id="GO:0005737">
    <property type="term" value="C:cytoplasm"/>
    <property type="evidence" value="ECO:0007669"/>
    <property type="project" value="UniProtKB-SubCell"/>
</dbReference>
<dbReference type="KEGG" id="pmak:PMPD1_0341"/>
<comment type="cofactor">
    <cofactor evidence="8">
        <name>pyridoxal 5'-phosphate</name>
        <dbReference type="ChEBI" id="CHEBI:597326"/>
    </cofactor>
    <text evidence="8">Binds 1 pyridoxal phosphate per subunit.</text>
</comment>
<comment type="pathway">
    <text evidence="8">Amino-acid biosynthesis; L-arginine biosynthesis; N(2)-acetyl-L-ornithine from L-glutamate: step 4/4.</text>
</comment>
<feature type="binding site" evidence="8">
    <location>
        <begin position="108"/>
        <end position="109"/>
    </location>
    <ligand>
        <name>pyridoxal 5'-phosphate</name>
        <dbReference type="ChEBI" id="CHEBI:597326"/>
    </ligand>
</feature>
<dbReference type="AlphaFoldDB" id="A0A6M8U923"/>
<dbReference type="GO" id="GO:0009016">
    <property type="term" value="F:succinyldiaminopimelate transaminase activity"/>
    <property type="evidence" value="ECO:0007669"/>
    <property type="project" value="UniProtKB-UniRule"/>
</dbReference>
<dbReference type="InterPro" id="IPR015421">
    <property type="entry name" value="PyrdxlP-dep_Trfase_major"/>
</dbReference>
<evidence type="ECO:0000256" key="7">
    <source>
        <dbReference type="ARBA" id="ARBA00023154"/>
    </source>
</evidence>
<comment type="subunit">
    <text evidence="8">Homodimer.</text>
</comment>
<dbReference type="PIRSF" id="PIRSF000521">
    <property type="entry name" value="Transaminase_4ab_Lys_Orn"/>
    <property type="match status" value="1"/>
</dbReference>
<dbReference type="GO" id="GO:0009089">
    <property type="term" value="P:lysine biosynthetic process via diaminopimelate"/>
    <property type="evidence" value="ECO:0007669"/>
    <property type="project" value="UniProtKB-UniRule"/>
</dbReference>
<comment type="subcellular location">
    <subcellularLocation>
        <location evidence="8">Cytoplasm</location>
    </subcellularLocation>
</comment>
<dbReference type="GO" id="GO:0042802">
    <property type="term" value="F:identical protein binding"/>
    <property type="evidence" value="ECO:0007669"/>
    <property type="project" value="TreeGrafter"/>
</dbReference>
<keyword evidence="3 8" id="KW-0032">Aminotransferase</keyword>
<dbReference type="InterPro" id="IPR015424">
    <property type="entry name" value="PyrdxlP-dep_Trfase"/>
</dbReference>
<comment type="pathway">
    <text evidence="8">Amino-acid biosynthesis; L-lysine biosynthesis via DAP pathway; LL-2,6-diaminopimelate from (S)-tetrahydrodipicolinate (succinylase route): step 2/3.</text>
</comment>
<dbReference type="InterPro" id="IPR050103">
    <property type="entry name" value="Class-III_PLP-dep_AT"/>
</dbReference>
<feature type="binding site" evidence="8">
    <location>
        <position position="144"/>
    </location>
    <ligand>
        <name>N(2)-acetyl-L-ornithine</name>
        <dbReference type="ChEBI" id="CHEBI:57805"/>
    </ligand>
</feature>
<dbReference type="FunFam" id="3.40.640.10:FF:000004">
    <property type="entry name" value="Acetylornithine aminotransferase"/>
    <property type="match status" value="1"/>
</dbReference>
<keyword evidence="10" id="KW-1185">Reference proteome</keyword>
<dbReference type="PROSITE" id="PS00600">
    <property type="entry name" value="AA_TRANSFER_CLASS_3"/>
    <property type="match status" value="1"/>
</dbReference>
<evidence type="ECO:0000313" key="10">
    <source>
        <dbReference type="Proteomes" id="UP000505325"/>
    </source>
</evidence>
<dbReference type="NCBIfam" id="NF003468">
    <property type="entry name" value="PRK05093.1"/>
    <property type="match status" value="1"/>
</dbReference>
<evidence type="ECO:0000256" key="8">
    <source>
        <dbReference type="HAMAP-Rule" id="MF_01107"/>
    </source>
</evidence>
<dbReference type="EMBL" id="CP054212">
    <property type="protein sequence ID" value="QKJ85321.1"/>
    <property type="molecule type" value="Genomic_DNA"/>
</dbReference>